<dbReference type="InParanoid" id="L0PBP1"/>
<dbReference type="PANTHER" id="PTHR12875:SF0">
    <property type="entry name" value="GOLGI TO ER TRAFFIC PROTEIN 4 HOMOLOG"/>
    <property type="match status" value="1"/>
</dbReference>
<dbReference type="InterPro" id="IPR011990">
    <property type="entry name" value="TPR-like_helical_dom_sf"/>
</dbReference>
<dbReference type="GO" id="GO:0072380">
    <property type="term" value="C:TRC complex"/>
    <property type="evidence" value="ECO:0007669"/>
    <property type="project" value="TreeGrafter"/>
</dbReference>
<dbReference type="Gene3D" id="1.25.40.10">
    <property type="entry name" value="Tetratricopeptide repeat domain"/>
    <property type="match status" value="1"/>
</dbReference>
<sequence>MSSVLDKNILKFQKALNEQQYYEAHQLMRTIVNRHVKACEYDKAVDLLYSSSKSLLEIKQFASGGDLALYMIKVYDTMKLRPDGPTRIIDLLRLFCPDEPTRKRLIHDSLMWSGKYGDTAIGDPELHHEVGKILAYESSFFSAEKHLILGTADSFGLFLSLLRGYFDRDTLDMACFYTSRAVFPYLMIYNIACALRAYNTMARHIADRRSTSTLVLSSSSADIILFPSLPLMNFLCFLILTCQRASADLFCTLKAHYEDALKQASSWKPSLDKIASIYFNIHTGPPPNNTWATLMNQLFGNDILSSNTNNTSSSRTSQQLPFNTHETLHETKTTKIFENVLENCLHIKITDVLEIFTVL</sequence>
<evidence type="ECO:0000313" key="3">
    <source>
        <dbReference type="Proteomes" id="UP000010422"/>
    </source>
</evidence>
<dbReference type="PANTHER" id="PTHR12875">
    <property type="entry name" value="GOLGI TO ER TRAFFIC PROTEIN 4 HOMOLOG"/>
    <property type="match status" value="1"/>
</dbReference>
<comment type="caution">
    <text evidence="2">The sequence shown here is derived from an EMBL/GenBank/DDBJ whole genome shotgun (WGS) entry which is preliminary data.</text>
</comment>
<dbReference type="VEuPathDB" id="FungiDB:PNEJI1_001628"/>
<gene>
    <name evidence="2" type="ORF">PNEJI1_001628</name>
</gene>
<name>L0PBP1_PNEJI</name>
<evidence type="ECO:0008006" key="4">
    <source>
        <dbReference type="Google" id="ProtNLM"/>
    </source>
</evidence>
<dbReference type="FunCoup" id="L0PBP1">
    <property type="interactions" value="317"/>
</dbReference>
<accession>L0PBP1</accession>
<dbReference type="AlphaFoldDB" id="L0PBP1"/>
<dbReference type="EMBL" id="CAKM01000215">
    <property type="protein sequence ID" value="CCJ29811.1"/>
    <property type="molecule type" value="Genomic_DNA"/>
</dbReference>
<dbReference type="Pfam" id="PF04190">
    <property type="entry name" value="GET4"/>
    <property type="match status" value="1"/>
</dbReference>
<comment type="similarity">
    <text evidence="1">Belongs to the GET4 family.</text>
</comment>
<protein>
    <recommendedName>
        <fullName evidence="4">Golgi to ER traffic protein 4</fullName>
    </recommendedName>
</protein>
<proteinExistence type="inferred from homology"/>
<evidence type="ECO:0000256" key="1">
    <source>
        <dbReference type="ARBA" id="ARBA00005351"/>
    </source>
</evidence>
<dbReference type="Proteomes" id="UP000010422">
    <property type="component" value="Unassembled WGS sequence"/>
</dbReference>
<dbReference type="STRING" id="1209962.L0PBP1"/>
<reference evidence="2 3" key="1">
    <citation type="journal article" date="2012" name="MBio">
        <title>De novo assembly of the Pneumocystis jirovecii genome from a single bronchoalveolar lavage fluid specimen from a patient.</title>
        <authorList>
            <person name="Cisse O.H."/>
            <person name="Pagni M."/>
            <person name="Hauser P.M."/>
        </authorList>
    </citation>
    <scope>NUCLEOTIDE SEQUENCE [LARGE SCALE GENOMIC DNA]</scope>
    <source>
        <strain evidence="2 3">SE8</strain>
    </source>
</reference>
<evidence type="ECO:0000313" key="2">
    <source>
        <dbReference type="EMBL" id="CCJ29811.1"/>
    </source>
</evidence>
<dbReference type="InterPro" id="IPR007317">
    <property type="entry name" value="GET4"/>
</dbReference>
<dbReference type="GO" id="GO:0045048">
    <property type="term" value="P:protein insertion into ER membrane"/>
    <property type="evidence" value="ECO:0007669"/>
    <property type="project" value="InterPro"/>
</dbReference>
<organism evidence="3">
    <name type="scientific">Pneumocystis jirovecii</name>
    <name type="common">Human pneumocystis pneumonia agent</name>
    <dbReference type="NCBI Taxonomy" id="42068"/>
    <lineage>
        <taxon>Eukaryota</taxon>
        <taxon>Fungi</taxon>
        <taxon>Dikarya</taxon>
        <taxon>Ascomycota</taxon>
        <taxon>Taphrinomycotina</taxon>
        <taxon>Pneumocystomycetes</taxon>
        <taxon>Pneumocystaceae</taxon>
        <taxon>Pneumocystis</taxon>
    </lineage>
</organism>